<protein>
    <submittedName>
        <fullName evidence="1">Uncharacterized protein</fullName>
    </submittedName>
</protein>
<evidence type="ECO:0000313" key="1">
    <source>
        <dbReference type="EMBL" id="KAJ7065991.1"/>
    </source>
</evidence>
<dbReference type="EMBL" id="JARJCN010000166">
    <property type="protein sequence ID" value="KAJ7065991.1"/>
    <property type="molecule type" value="Genomic_DNA"/>
</dbReference>
<comment type="caution">
    <text evidence="1">The sequence shown here is derived from an EMBL/GenBank/DDBJ whole genome shotgun (WGS) entry which is preliminary data.</text>
</comment>
<proteinExistence type="predicted"/>
<organism evidence="1 2">
    <name type="scientific">Mycena belliarum</name>
    <dbReference type="NCBI Taxonomy" id="1033014"/>
    <lineage>
        <taxon>Eukaryota</taxon>
        <taxon>Fungi</taxon>
        <taxon>Dikarya</taxon>
        <taxon>Basidiomycota</taxon>
        <taxon>Agaricomycotina</taxon>
        <taxon>Agaricomycetes</taxon>
        <taxon>Agaricomycetidae</taxon>
        <taxon>Agaricales</taxon>
        <taxon>Marasmiineae</taxon>
        <taxon>Mycenaceae</taxon>
        <taxon>Mycena</taxon>
    </lineage>
</organism>
<dbReference type="AlphaFoldDB" id="A0AAD6XKM2"/>
<sequence>MHYARRRQARSFLLCPPPAISSGLCTRLPRRCSRTTRLQRCGLATLAYQPAPPRTTRKTAPSAHTRAARNLAPIPAALAPYADAAAAVSSHFLPALLLAAPAPAPHSPHTLSRCSYLTPISTALASDAISARALHHESLVAHPPDRKAPYMELYASLESHGKADNQRPTSPPPTAACHKWTGAARVAPV</sequence>
<evidence type="ECO:0000313" key="2">
    <source>
        <dbReference type="Proteomes" id="UP001222325"/>
    </source>
</evidence>
<name>A0AAD6XKM2_9AGAR</name>
<dbReference type="Proteomes" id="UP001222325">
    <property type="component" value="Unassembled WGS sequence"/>
</dbReference>
<keyword evidence="2" id="KW-1185">Reference proteome</keyword>
<accession>A0AAD6XKM2</accession>
<gene>
    <name evidence="1" type="ORF">B0H15DRAFT_958397</name>
</gene>
<reference evidence="1" key="1">
    <citation type="submission" date="2023-03" db="EMBL/GenBank/DDBJ databases">
        <title>Massive genome expansion in bonnet fungi (Mycena s.s.) driven by repeated elements and novel gene families across ecological guilds.</title>
        <authorList>
            <consortium name="Lawrence Berkeley National Laboratory"/>
            <person name="Harder C.B."/>
            <person name="Miyauchi S."/>
            <person name="Viragh M."/>
            <person name="Kuo A."/>
            <person name="Thoen E."/>
            <person name="Andreopoulos B."/>
            <person name="Lu D."/>
            <person name="Skrede I."/>
            <person name="Drula E."/>
            <person name="Henrissat B."/>
            <person name="Morin E."/>
            <person name="Kohler A."/>
            <person name="Barry K."/>
            <person name="LaButti K."/>
            <person name="Morin E."/>
            <person name="Salamov A."/>
            <person name="Lipzen A."/>
            <person name="Mereny Z."/>
            <person name="Hegedus B."/>
            <person name="Baldrian P."/>
            <person name="Stursova M."/>
            <person name="Weitz H."/>
            <person name="Taylor A."/>
            <person name="Grigoriev I.V."/>
            <person name="Nagy L.G."/>
            <person name="Martin F."/>
            <person name="Kauserud H."/>
        </authorList>
    </citation>
    <scope>NUCLEOTIDE SEQUENCE</scope>
    <source>
        <strain evidence="1">CBHHK173m</strain>
    </source>
</reference>